<keyword evidence="1" id="KW-0997">Cell inner membrane</keyword>
<feature type="transmembrane region" description="Helical" evidence="2">
    <location>
        <begin position="74"/>
        <end position="91"/>
    </location>
</feature>
<dbReference type="PIRSF" id="PIRSF016789">
    <property type="entry name" value="DUF454"/>
    <property type="match status" value="1"/>
</dbReference>
<feature type="transmembrane region" description="Helical" evidence="2">
    <location>
        <begin position="97"/>
        <end position="116"/>
    </location>
</feature>
<name>A0A0A7S027_FRIPE</name>
<keyword evidence="4" id="KW-1185">Reference proteome</keyword>
<dbReference type="PANTHER" id="PTHR35813:SF1">
    <property type="entry name" value="INNER MEMBRANE PROTEIN YBAN"/>
    <property type="match status" value="1"/>
</dbReference>
<dbReference type="PANTHER" id="PTHR35813">
    <property type="entry name" value="INNER MEMBRANE PROTEIN YBAN"/>
    <property type="match status" value="1"/>
</dbReference>
<gene>
    <name evidence="3" type="ORF">FPB0191_01071</name>
</gene>
<keyword evidence="2" id="KW-1133">Transmembrane helix</keyword>
<dbReference type="RefSeq" id="WP_039104492.1">
    <property type="nucleotide sequence ID" value="NZ_CP009056.1"/>
</dbReference>
<feature type="transmembrane region" description="Helical" evidence="2">
    <location>
        <begin position="12"/>
        <end position="40"/>
    </location>
</feature>
<evidence type="ECO:0000313" key="4">
    <source>
        <dbReference type="Proteomes" id="UP000030901"/>
    </source>
</evidence>
<reference evidence="3 4" key="1">
    <citation type="journal article" date="2014" name="Appl. Environ. Microbiol.">
        <title>Gut symbionts from distinct hosts exhibit genotoxic activity via divergent colibactin biosynthetic pathways.</title>
        <authorList>
            <person name="Engel P."/>
            <person name="Vizcaino M.I."/>
            <person name="Crawford J.M."/>
        </authorList>
    </citation>
    <scope>NUCLEOTIDE SEQUENCE [LARGE SCALE GENOMIC DNA]</scope>
    <source>
        <strain evidence="3 4">PEB0191</strain>
    </source>
</reference>
<protein>
    <recommendedName>
        <fullName evidence="1">Inner membrane protein</fullName>
    </recommendedName>
</protein>
<keyword evidence="2" id="KW-0812">Transmembrane</keyword>
<evidence type="ECO:0000256" key="1">
    <source>
        <dbReference type="PIRNR" id="PIRNR016789"/>
    </source>
</evidence>
<dbReference type="OrthoDB" id="9816293at2"/>
<proteinExistence type="predicted"/>
<keyword evidence="1" id="KW-1003">Cell membrane</keyword>
<sequence>MKKIIFITLGYLSFFLGTVGIFLPVLPTVPFYLLTAYLWFNSSDKLHNYLVNNRYYKQYIQEAFLKKKLTLKKLIKILIFLFILLAIPAVLVNSLHVRMMLCFVYIAHVIGFYIYFYRNK</sequence>
<evidence type="ECO:0000313" key="3">
    <source>
        <dbReference type="EMBL" id="AJA44895.1"/>
    </source>
</evidence>
<dbReference type="Proteomes" id="UP000030901">
    <property type="component" value="Chromosome"/>
</dbReference>
<dbReference type="HOGENOM" id="CLU_113299_3_0_6"/>
<dbReference type="STRING" id="1267021.FPB0191_01071"/>
<dbReference type="Pfam" id="PF04304">
    <property type="entry name" value="DUF454"/>
    <property type="match status" value="1"/>
</dbReference>
<organism evidence="3 4">
    <name type="scientific">Frischella perrara</name>
    <dbReference type="NCBI Taxonomy" id="1267021"/>
    <lineage>
        <taxon>Bacteria</taxon>
        <taxon>Pseudomonadati</taxon>
        <taxon>Pseudomonadota</taxon>
        <taxon>Gammaproteobacteria</taxon>
        <taxon>Orbales</taxon>
        <taxon>Orbaceae</taxon>
        <taxon>Frischella</taxon>
    </lineage>
</organism>
<dbReference type="AlphaFoldDB" id="A0A0A7S027"/>
<dbReference type="InterPro" id="IPR007401">
    <property type="entry name" value="DUF454"/>
</dbReference>
<accession>A0A0A7S027</accession>
<comment type="subcellular location">
    <subcellularLocation>
        <location evidence="1">Cell inner membrane</location>
        <topology evidence="1">Multi-pass membrane protein</topology>
    </subcellularLocation>
</comment>
<dbReference type="KEGG" id="fpp:FPB0191_01071"/>
<dbReference type="GO" id="GO:0005886">
    <property type="term" value="C:plasma membrane"/>
    <property type="evidence" value="ECO:0007669"/>
    <property type="project" value="UniProtKB-SubCell"/>
</dbReference>
<keyword evidence="1 2" id="KW-0472">Membrane</keyword>
<evidence type="ECO:0000256" key="2">
    <source>
        <dbReference type="SAM" id="Phobius"/>
    </source>
</evidence>
<dbReference type="EMBL" id="CP009056">
    <property type="protein sequence ID" value="AJA44895.1"/>
    <property type="molecule type" value="Genomic_DNA"/>
</dbReference>